<keyword evidence="3" id="KW-1185">Reference proteome</keyword>
<dbReference type="EMBL" id="CP038017">
    <property type="protein sequence ID" value="QIV93963.1"/>
    <property type="molecule type" value="Genomic_DNA"/>
</dbReference>
<evidence type="ECO:0000256" key="1">
    <source>
        <dbReference type="SAM" id="Phobius"/>
    </source>
</evidence>
<dbReference type="Proteomes" id="UP000503320">
    <property type="component" value="Chromosome"/>
</dbReference>
<dbReference type="RefSeq" id="WP_172106230.1">
    <property type="nucleotide sequence ID" value="NZ_CP038017.1"/>
</dbReference>
<dbReference type="AlphaFoldDB" id="A0A6M3HS46"/>
<dbReference type="KEGG" id="afri:E3E15_00750"/>
<keyword evidence="1" id="KW-1133">Transmembrane helix</keyword>
<proteinExistence type="predicted"/>
<organism evidence="2 3">
    <name type="scientific">Allofrancisella frigidaquae</name>
    <dbReference type="NCBI Taxonomy" id="1085644"/>
    <lineage>
        <taxon>Bacteria</taxon>
        <taxon>Pseudomonadati</taxon>
        <taxon>Pseudomonadota</taxon>
        <taxon>Gammaproteobacteria</taxon>
        <taxon>Thiotrichales</taxon>
        <taxon>Francisellaceae</taxon>
        <taxon>Allofrancisella</taxon>
    </lineage>
</organism>
<evidence type="ECO:0000313" key="2">
    <source>
        <dbReference type="EMBL" id="QIV93963.1"/>
    </source>
</evidence>
<sequence>MKIDKTYQAHSADVYKILKEIAFSNIQTEKQKTYATNTIPLAYKYKYPITLKALLIMLLIVMLPRVAKSSAITTSTSLVFDENLFEDVSLILSDCISKSAGVSAGKVCTYNNERYVFKSLKQPSGLNVSPDMIKGHLNFAFLKSIGIDAPEGKFFYEKGGSVFHGDKNIPAEKLYGTKFEYQFQPASQFVKKANREFLVKKIPITDEKRFIRETFLKNIGGEIGLAKLAFSCLYINDIAINLGNWGGVKQQFFIVDADLSPKTLFEFRSTAMSGISQINSVAHLYLTKATLLEIKSLLSFIDYDSIRVKLPRSFSIDYKNMSIATNIYADAVELTLQKIITLSNHEIESGKINDLFMQAIVSDVRWHVKGADDL</sequence>
<name>A0A6M3HS46_9GAMM</name>
<evidence type="ECO:0000313" key="3">
    <source>
        <dbReference type="Proteomes" id="UP000503320"/>
    </source>
</evidence>
<feature type="transmembrane region" description="Helical" evidence="1">
    <location>
        <begin position="49"/>
        <end position="67"/>
    </location>
</feature>
<accession>A0A6M3HS46</accession>
<protein>
    <submittedName>
        <fullName evidence="2">Uncharacterized protein</fullName>
    </submittedName>
</protein>
<keyword evidence="1" id="KW-0812">Transmembrane</keyword>
<gene>
    <name evidence="2" type="ORF">E3E15_00750</name>
</gene>
<reference evidence="2 3" key="1">
    <citation type="submission" date="2019-03" db="EMBL/GenBank/DDBJ databases">
        <title>Complete Genome Sequence of Allofrancisella frigidaquae Strain SYSU 10HL1970 Isolated from Water-Cooling Systems in China.</title>
        <authorList>
            <person name="Ohrman C."/>
            <person name="Uneklint I."/>
            <person name="Sjodin A."/>
        </authorList>
    </citation>
    <scope>NUCLEOTIDE SEQUENCE [LARGE SCALE GENOMIC DNA]</scope>
    <source>
        <strain evidence="2 3">SYSU 10HL1970</strain>
    </source>
</reference>
<keyword evidence="1" id="KW-0472">Membrane</keyword>